<evidence type="ECO:0000313" key="2">
    <source>
        <dbReference type="Proteomes" id="UP000037035"/>
    </source>
</evidence>
<keyword evidence="2" id="KW-1185">Reference proteome</keyword>
<dbReference type="OrthoDB" id="76215at2759"/>
<comment type="caution">
    <text evidence="1">The sequence shown here is derived from an EMBL/GenBank/DDBJ whole genome shotgun (WGS) entry which is preliminary data.</text>
</comment>
<reference evidence="1 2" key="1">
    <citation type="submission" date="2015-08" db="EMBL/GenBank/DDBJ databases">
        <title>Next Generation Sequencing and Analysis of the Genome of Puccinia sorghi L Schw, the Causal Agent of Maize Common Rust.</title>
        <authorList>
            <person name="Rochi L."/>
            <person name="Burguener G."/>
            <person name="Darino M."/>
            <person name="Turjanski A."/>
            <person name="Kreff E."/>
            <person name="Dieguez M.J."/>
            <person name="Sacco F."/>
        </authorList>
    </citation>
    <scope>NUCLEOTIDE SEQUENCE [LARGE SCALE GENOMIC DNA]</scope>
    <source>
        <strain evidence="1 2">RO10H11247</strain>
    </source>
</reference>
<accession>A0A0L6V471</accession>
<evidence type="ECO:0008006" key="3">
    <source>
        <dbReference type="Google" id="ProtNLM"/>
    </source>
</evidence>
<sequence length="239" mass="27252">MVNKRKRGPSAQIRSINEWSTRESNPVPLACHNPTSVLSERSTDELEPLATRARFHEQHIRNIYLTSWFNKDPMFLEVSISQPPVSNPNIQSTPNANIPQSTPNMKIRIPNKRKPLQRPIAKTLIFGPPKQKILELIIDYTCRGHTTDNANLKKDTWVALANNLNKDLNTSLQIQLIWNPKGLEEDTLIFQQCHPNLQFLYRGKSFPWYDLLGEVFLGAVSSGPMAKKIFPVQINVGHI</sequence>
<proteinExistence type="predicted"/>
<dbReference type="AlphaFoldDB" id="A0A0L6V471"/>
<gene>
    <name evidence="1" type="ORF">VP01_270g2</name>
</gene>
<dbReference type="Proteomes" id="UP000037035">
    <property type="component" value="Unassembled WGS sequence"/>
</dbReference>
<dbReference type="VEuPathDB" id="FungiDB:VP01_270g2"/>
<organism evidence="1 2">
    <name type="scientific">Puccinia sorghi</name>
    <dbReference type="NCBI Taxonomy" id="27349"/>
    <lineage>
        <taxon>Eukaryota</taxon>
        <taxon>Fungi</taxon>
        <taxon>Dikarya</taxon>
        <taxon>Basidiomycota</taxon>
        <taxon>Pucciniomycotina</taxon>
        <taxon>Pucciniomycetes</taxon>
        <taxon>Pucciniales</taxon>
        <taxon>Pucciniaceae</taxon>
        <taxon>Puccinia</taxon>
    </lineage>
</organism>
<evidence type="ECO:0000313" key="1">
    <source>
        <dbReference type="EMBL" id="KNZ55327.1"/>
    </source>
</evidence>
<name>A0A0L6V471_9BASI</name>
<dbReference type="EMBL" id="LAVV01007624">
    <property type="protein sequence ID" value="KNZ55327.1"/>
    <property type="molecule type" value="Genomic_DNA"/>
</dbReference>
<protein>
    <recommendedName>
        <fullName evidence="3">Myb/SANT-like domain-containing protein</fullName>
    </recommendedName>
</protein>